<reference evidence="9" key="1">
    <citation type="submission" date="2016-02" db="EMBL/GenBank/DDBJ databases">
        <authorList>
            <person name="Dunlap C."/>
        </authorList>
    </citation>
    <scope>NUCLEOTIDE SEQUENCE [LARGE SCALE GENOMIC DNA]</scope>
    <source>
        <strain evidence="9">NRRL B-41092</strain>
    </source>
</reference>
<evidence type="ECO:0000313" key="8">
    <source>
        <dbReference type="EMBL" id="KXZ17201.1"/>
    </source>
</evidence>
<evidence type="ECO:0000256" key="1">
    <source>
        <dbReference type="ARBA" id="ARBA00004514"/>
    </source>
</evidence>
<proteinExistence type="inferred from homology"/>
<sequence>MNNSIFSLYNETKDMYSALKGAPESDSLVESITAFTEKREGMLASIRPPFSAEEKAMLQQVAAWDRLITDEVKRVQEIVRNEIKMLKKKRVYHNTYFNPYHQTTSDGRYYDKRK</sequence>
<name>A0A150F4T2_9BACI</name>
<protein>
    <recommendedName>
        <fullName evidence="7">Flagellar protein FliT</fullName>
    </recommendedName>
</protein>
<dbReference type="AlphaFoldDB" id="A0A150F4T2"/>
<dbReference type="Proteomes" id="UP000075430">
    <property type="component" value="Unassembled WGS sequence"/>
</dbReference>
<keyword evidence="8" id="KW-0966">Cell projection</keyword>
<keyword evidence="8" id="KW-0969">Cilium</keyword>
<dbReference type="STRING" id="1793963.AXI58_02090"/>
<comment type="function">
    <text evidence="5">May act as an export chaperone for the filament capping protein FliD.</text>
</comment>
<keyword evidence="3" id="KW-1005">Bacterial flagellum biogenesis</keyword>
<evidence type="ECO:0000256" key="3">
    <source>
        <dbReference type="ARBA" id="ARBA00022795"/>
    </source>
</evidence>
<evidence type="ECO:0000256" key="2">
    <source>
        <dbReference type="ARBA" id="ARBA00022490"/>
    </source>
</evidence>
<accession>A0A150F4T2</accession>
<keyword evidence="2" id="KW-0963">Cytoplasm</keyword>
<organism evidence="8 9">
    <name type="scientific">Bacillus nakamurai</name>
    <dbReference type="NCBI Taxonomy" id="1793963"/>
    <lineage>
        <taxon>Bacteria</taxon>
        <taxon>Bacillati</taxon>
        <taxon>Bacillota</taxon>
        <taxon>Bacilli</taxon>
        <taxon>Bacillales</taxon>
        <taxon>Bacillaceae</taxon>
        <taxon>Bacillus</taxon>
    </lineage>
</organism>
<evidence type="ECO:0000256" key="7">
    <source>
        <dbReference type="ARBA" id="ARBA00093797"/>
    </source>
</evidence>
<dbReference type="EMBL" id="LSBA01000023">
    <property type="protein sequence ID" value="KXZ17201.1"/>
    <property type="molecule type" value="Genomic_DNA"/>
</dbReference>
<evidence type="ECO:0000256" key="5">
    <source>
        <dbReference type="ARBA" id="ARBA00093765"/>
    </source>
</evidence>
<dbReference type="Pfam" id="PF05400">
    <property type="entry name" value="FliT"/>
    <property type="match status" value="1"/>
</dbReference>
<comment type="subcellular location">
    <subcellularLocation>
        <location evidence="1">Cytoplasm</location>
        <location evidence="1">Cytosol</location>
    </subcellularLocation>
</comment>
<comment type="similarity">
    <text evidence="6">Belongs to the bacillales FliT family.</text>
</comment>
<keyword evidence="8" id="KW-0282">Flagellum</keyword>
<evidence type="ECO:0000256" key="6">
    <source>
        <dbReference type="ARBA" id="ARBA00093785"/>
    </source>
</evidence>
<gene>
    <name evidence="8" type="ORF">AXI58_02090</name>
</gene>
<dbReference type="OrthoDB" id="2353131at2"/>
<keyword evidence="4" id="KW-0143">Chaperone</keyword>
<evidence type="ECO:0000313" key="9">
    <source>
        <dbReference type="Proteomes" id="UP000075430"/>
    </source>
</evidence>
<keyword evidence="9" id="KW-1185">Reference proteome</keyword>
<evidence type="ECO:0000256" key="4">
    <source>
        <dbReference type="ARBA" id="ARBA00023186"/>
    </source>
</evidence>
<dbReference type="RefSeq" id="WP_061522667.1">
    <property type="nucleotide sequence ID" value="NZ_JAJJBV010000011.1"/>
</dbReference>
<comment type="caution">
    <text evidence="8">The sequence shown here is derived from an EMBL/GenBank/DDBJ whole genome shotgun (WGS) entry which is preliminary data.</text>
</comment>
<dbReference type="InterPro" id="IPR008622">
    <property type="entry name" value="FliT"/>
</dbReference>